<dbReference type="PANTHER" id="PTHR31635:SF196">
    <property type="entry name" value="REVERSE TRANSCRIPTASE DOMAIN-CONTAINING PROTEIN-RELATED"/>
    <property type="match status" value="1"/>
</dbReference>
<accession>A0AAV3PBA2</accession>
<gene>
    <name evidence="2" type="ORF">LIER_08089</name>
</gene>
<evidence type="ECO:0000313" key="2">
    <source>
        <dbReference type="EMBL" id="GAA0148725.1"/>
    </source>
</evidence>
<dbReference type="Proteomes" id="UP001454036">
    <property type="component" value="Unassembled WGS sequence"/>
</dbReference>
<evidence type="ECO:0000313" key="3">
    <source>
        <dbReference type="Proteomes" id="UP001454036"/>
    </source>
</evidence>
<dbReference type="PANTHER" id="PTHR31635">
    <property type="entry name" value="REVERSE TRANSCRIPTASE DOMAIN-CONTAINING PROTEIN-RELATED"/>
    <property type="match status" value="1"/>
</dbReference>
<keyword evidence="3" id="KW-1185">Reference proteome</keyword>
<dbReference type="EMBL" id="BAABME010001287">
    <property type="protein sequence ID" value="GAA0148725.1"/>
    <property type="molecule type" value="Genomic_DNA"/>
</dbReference>
<protein>
    <recommendedName>
        <fullName evidence="1">Reverse transcriptase domain-containing protein</fullName>
    </recommendedName>
</protein>
<sequence>MKNFRPIALCNTMAKVITKALAMRLKNVLPTIISKTQSAFLFNRLITDNVLLSYELHHFIKNKKIGKDGFMSIKLDMMKAYDMIEWSFLKAMMVQLNFSYKWIKLIMDYLTSVSYSILINGTQSGFFQPGRGLRQGGPLSPYLFIICIEGLISLFNASCALGELQGINMGDNTATFSHLVFADDTFYWFCPNVSEDLKVAIIGILGMPEVTTHGKYLGLPTSLGTSKKDFYSSLITRVKVKVECWKPRLLSKAGKEIFIKSVLQVIPNYPMDVSCCLYMCATISFLSSQTIGGDPQSKRN</sequence>
<feature type="domain" description="Reverse transcriptase" evidence="1">
    <location>
        <begin position="1"/>
        <end position="257"/>
    </location>
</feature>
<dbReference type="PROSITE" id="PS50878">
    <property type="entry name" value="RT_POL"/>
    <property type="match status" value="1"/>
</dbReference>
<reference evidence="2 3" key="1">
    <citation type="submission" date="2024-01" db="EMBL/GenBank/DDBJ databases">
        <title>The complete chloroplast genome sequence of Lithospermum erythrorhizon: insights into the phylogenetic relationship among Boraginaceae species and the maternal lineages of purple gromwells.</title>
        <authorList>
            <person name="Okada T."/>
            <person name="Watanabe K."/>
        </authorList>
    </citation>
    <scope>NUCLEOTIDE SEQUENCE [LARGE SCALE GENOMIC DNA]</scope>
</reference>
<proteinExistence type="predicted"/>
<name>A0AAV3PBA2_LITER</name>
<comment type="caution">
    <text evidence="2">The sequence shown here is derived from an EMBL/GenBank/DDBJ whole genome shotgun (WGS) entry which is preliminary data.</text>
</comment>
<dbReference type="AlphaFoldDB" id="A0AAV3PBA2"/>
<dbReference type="CDD" id="cd01650">
    <property type="entry name" value="RT_nLTR_like"/>
    <property type="match status" value="1"/>
</dbReference>
<dbReference type="SUPFAM" id="SSF56672">
    <property type="entry name" value="DNA/RNA polymerases"/>
    <property type="match status" value="1"/>
</dbReference>
<dbReference type="Pfam" id="PF00078">
    <property type="entry name" value="RVT_1"/>
    <property type="match status" value="1"/>
</dbReference>
<evidence type="ECO:0000259" key="1">
    <source>
        <dbReference type="PROSITE" id="PS50878"/>
    </source>
</evidence>
<dbReference type="InterPro" id="IPR043502">
    <property type="entry name" value="DNA/RNA_pol_sf"/>
</dbReference>
<organism evidence="2 3">
    <name type="scientific">Lithospermum erythrorhizon</name>
    <name type="common">Purple gromwell</name>
    <name type="synonym">Lithospermum officinale var. erythrorhizon</name>
    <dbReference type="NCBI Taxonomy" id="34254"/>
    <lineage>
        <taxon>Eukaryota</taxon>
        <taxon>Viridiplantae</taxon>
        <taxon>Streptophyta</taxon>
        <taxon>Embryophyta</taxon>
        <taxon>Tracheophyta</taxon>
        <taxon>Spermatophyta</taxon>
        <taxon>Magnoliopsida</taxon>
        <taxon>eudicotyledons</taxon>
        <taxon>Gunneridae</taxon>
        <taxon>Pentapetalae</taxon>
        <taxon>asterids</taxon>
        <taxon>lamiids</taxon>
        <taxon>Boraginales</taxon>
        <taxon>Boraginaceae</taxon>
        <taxon>Boraginoideae</taxon>
        <taxon>Lithospermeae</taxon>
        <taxon>Lithospermum</taxon>
    </lineage>
</organism>
<dbReference type="InterPro" id="IPR000477">
    <property type="entry name" value="RT_dom"/>
</dbReference>